<evidence type="ECO:0000313" key="2">
    <source>
        <dbReference type="Proteomes" id="UP000824091"/>
    </source>
</evidence>
<proteinExistence type="predicted"/>
<organism evidence="1 2">
    <name type="scientific">Candidatus Fimisoma avicola</name>
    <dbReference type="NCBI Taxonomy" id="2840826"/>
    <lineage>
        <taxon>Bacteria</taxon>
        <taxon>Bacillati</taxon>
        <taxon>Bacillota</taxon>
        <taxon>Clostridia</taxon>
        <taxon>Eubacteriales</taxon>
        <taxon>Candidatus Fimisoma</taxon>
    </lineage>
</organism>
<reference evidence="1" key="1">
    <citation type="submission" date="2020-10" db="EMBL/GenBank/DDBJ databases">
        <authorList>
            <person name="Gilroy R."/>
        </authorList>
    </citation>
    <scope>NUCLEOTIDE SEQUENCE</scope>
    <source>
        <strain evidence="1">11300</strain>
    </source>
</reference>
<accession>A0A9D1I4E7</accession>
<evidence type="ECO:0000313" key="1">
    <source>
        <dbReference type="EMBL" id="HIU28048.1"/>
    </source>
</evidence>
<protein>
    <submittedName>
        <fullName evidence="1">Uncharacterized protein</fullName>
    </submittedName>
</protein>
<dbReference type="AlphaFoldDB" id="A0A9D1I4E7"/>
<comment type="caution">
    <text evidence="1">The sequence shown here is derived from an EMBL/GenBank/DDBJ whole genome shotgun (WGS) entry which is preliminary data.</text>
</comment>
<dbReference type="Proteomes" id="UP000824091">
    <property type="component" value="Unassembled WGS sequence"/>
</dbReference>
<name>A0A9D1I4E7_9FIRM</name>
<dbReference type="EMBL" id="DVMO01000100">
    <property type="protein sequence ID" value="HIU28048.1"/>
    <property type="molecule type" value="Genomic_DNA"/>
</dbReference>
<reference evidence="1" key="2">
    <citation type="journal article" date="2021" name="PeerJ">
        <title>Extensive microbial diversity within the chicken gut microbiome revealed by metagenomics and culture.</title>
        <authorList>
            <person name="Gilroy R."/>
            <person name="Ravi A."/>
            <person name="Getino M."/>
            <person name="Pursley I."/>
            <person name="Horton D.L."/>
            <person name="Alikhan N.F."/>
            <person name="Baker D."/>
            <person name="Gharbi K."/>
            <person name="Hall N."/>
            <person name="Watson M."/>
            <person name="Adriaenssens E.M."/>
            <person name="Foster-Nyarko E."/>
            <person name="Jarju S."/>
            <person name="Secka A."/>
            <person name="Antonio M."/>
            <person name="Oren A."/>
            <person name="Chaudhuri R.R."/>
            <person name="La Ragione R."/>
            <person name="Hildebrand F."/>
            <person name="Pallen M.J."/>
        </authorList>
    </citation>
    <scope>NUCLEOTIDE SEQUENCE</scope>
    <source>
        <strain evidence="1">11300</strain>
    </source>
</reference>
<gene>
    <name evidence="1" type="ORF">IAD16_06705</name>
</gene>
<sequence length="110" mass="12662">MPFRQKNILFLGKSPFRKNLHTFFDSYFIICKLSENIFWKPDSQKTSERCNENICDRVKEILILGKGAFAENKKNFLAELLAGGLEHGSQPPARRRLAVFPNVTKKASIF</sequence>